<reference evidence="2 3" key="1">
    <citation type="journal article" date="2010" name="Appl. Environ. Microbiol.">
        <title>The genome sequence of Psychrobacter arcticus 273-4, a psychroactive Siberian permafrost bacterium, reveals mechanisms for adaptation to low-temperature growth.</title>
        <authorList>
            <person name="Ayala-del-Rio H.L."/>
            <person name="Chain P.S."/>
            <person name="Grzymski J.J."/>
            <person name="Ponder M.A."/>
            <person name="Ivanova N."/>
            <person name="Bergholz P.W."/>
            <person name="Di Bartolo G."/>
            <person name="Hauser L."/>
            <person name="Land M."/>
            <person name="Bakermans C."/>
            <person name="Rodrigues D."/>
            <person name="Klappenbach J."/>
            <person name="Zarka D."/>
            <person name="Larimer F."/>
            <person name="Richardson P."/>
            <person name="Murray A."/>
            <person name="Thomashow M."/>
            <person name="Tiedje J.M."/>
        </authorList>
    </citation>
    <scope>NUCLEOTIDE SEQUENCE [LARGE SCALE GENOMIC DNA]</scope>
    <source>
        <strain evidence="3">DSM 17307 / VKM B-2377 / 273-4</strain>
    </source>
</reference>
<keyword evidence="3" id="KW-1185">Reference proteome</keyword>
<sequence length="159" mass="17561">MASYQDLSTVTADAPSSDVNAVAATSTLATMQADMDTALKNKQRDHINTSASLNDPQTHAVKSRPVSAASSNDTATHALDESQVSRVIEMAWEDRTPFEAIEHSYGLNESGVITLMRQALKPSSFRLWRQRVSNRATKHEAMRGFTVGRAYCKTQYKPR</sequence>
<dbReference type="NCBIfam" id="TIGR03643">
    <property type="entry name" value="TIGR03643 family protein"/>
    <property type="match status" value="1"/>
</dbReference>
<gene>
    <name evidence="2" type="ordered locus">Psyc_1716</name>
</gene>
<protein>
    <recommendedName>
        <fullName evidence="4">TIGR03643 family protein</fullName>
    </recommendedName>
</protein>
<accession>Q4FQZ4</accession>
<feature type="compositionally biased region" description="Basic and acidic residues" evidence="1">
    <location>
        <begin position="37"/>
        <end position="47"/>
    </location>
</feature>
<dbReference type="OrthoDB" id="289296at2"/>
<evidence type="ECO:0000313" key="2">
    <source>
        <dbReference type="EMBL" id="AAZ19564.1"/>
    </source>
</evidence>
<dbReference type="KEGG" id="par:Psyc_1716"/>
<dbReference type="eggNOG" id="COG2963">
    <property type="taxonomic scope" value="Bacteria"/>
</dbReference>
<dbReference type="Proteomes" id="UP000000546">
    <property type="component" value="Chromosome"/>
</dbReference>
<dbReference type="Pfam" id="PF10985">
    <property type="entry name" value="DUF2805"/>
    <property type="match status" value="1"/>
</dbReference>
<evidence type="ECO:0000313" key="3">
    <source>
        <dbReference type="Proteomes" id="UP000000546"/>
    </source>
</evidence>
<evidence type="ECO:0000256" key="1">
    <source>
        <dbReference type="SAM" id="MobiDB-lite"/>
    </source>
</evidence>
<dbReference type="InterPro" id="IPR019882">
    <property type="entry name" value="CHP03643"/>
</dbReference>
<organism evidence="2 3">
    <name type="scientific">Psychrobacter arcticus (strain DSM 17307 / VKM B-2377 / 273-4)</name>
    <dbReference type="NCBI Taxonomy" id="259536"/>
    <lineage>
        <taxon>Bacteria</taxon>
        <taxon>Pseudomonadati</taxon>
        <taxon>Pseudomonadota</taxon>
        <taxon>Gammaproteobacteria</taxon>
        <taxon>Moraxellales</taxon>
        <taxon>Moraxellaceae</taxon>
        <taxon>Psychrobacter</taxon>
    </lineage>
</organism>
<feature type="region of interest" description="Disordered" evidence="1">
    <location>
        <begin position="35"/>
        <end position="80"/>
    </location>
</feature>
<dbReference type="EMBL" id="CP000082">
    <property type="protein sequence ID" value="AAZ19564.1"/>
    <property type="molecule type" value="Genomic_DNA"/>
</dbReference>
<name>Q4FQZ4_PSYA2</name>
<dbReference type="AlphaFoldDB" id="Q4FQZ4"/>
<evidence type="ECO:0008006" key="4">
    <source>
        <dbReference type="Google" id="ProtNLM"/>
    </source>
</evidence>
<dbReference type="HOGENOM" id="CLU_141636_0_0_6"/>
<dbReference type="STRING" id="259536.Psyc_1716"/>
<proteinExistence type="predicted"/>
<feature type="compositionally biased region" description="Polar residues" evidence="1">
    <location>
        <begin position="48"/>
        <end position="57"/>
    </location>
</feature>